<feature type="region of interest" description="Disordered" evidence="12">
    <location>
        <begin position="2469"/>
        <end position="2510"/>
    </location>
</feature>
<evidence type="ECO:0000256" key="14">
    <source>
        <dbReference type="SAM" id="SignalP"/>
    </source>
</evidence>
<feature type="domain" description="EGF-like" evidence="15">
    <location>
        <begin position="1481"/>
        <end position="1522"/>
    </location>
</feature>
<feature type="disulfide bond" evidence="10">
    <location>
        <begin position="1393"/>
        <end position="1410"/>
    </location>
</feature>
<dbReference type="GO" id="GO:0016020">
    <property type="term" value="C:membrane"/>
    <property type="evidence" value="ECO:0007669"/>
    <property type="project" value="UniProtKB-SubCell"/>
</dbReference>
<feature type="domain" description="EGF-like" evidence="15">
    <location>
        <begin position="864"/>
        <end position="906"/>
    </location>
</feature>
<feature type="compositionally biased region" description="Low complexity" evidence="12">
    <location>
        <begin position="2489"/>
        <end position="2499"/>
    </location>
</feature>
<feature type="disulfide bond" evidence="11">
    <location>
        <begin position="2186"/>
        <end position="2255"/>
    </location>
</feature>
<keyword evidence="19" id="KW-1185">Reference proteome</keyword>
<dbReference type="GO" id="GO:0007155">
    <property type="term" value="P:cell adhesion"/>
    <property type="evidence" value="ECO:0007669"/>
    <property type="project" value="InterPro"/>
</dbReference>
<dbReference type="Pfam" id="PF02469">
    <property type="entry name" value="Fasciclin"/>
    <property type="match status" value="6"/>
</dbReference>
<keyword evidence="2 10" id="KW-0245">EGF-like domain</keyword>
<evidence type="ECO:0000313" key="19">
    <source>
        <dbReference type="Proteomes" id="UP001044222"/>
    </source>
</evidence>
<sequence>MPVRGDGPIMDCRTRLYPGTLTLLAVLIALGLEPCSAAPPAKNRCDKVVTVTTQTRCHSCLISALVDCPKGFKKRRPGIGQPGCKYTVSTAKNMGLSIKGCSHECFKDVLEPLCCPGYWGTECIECPENAQNPCNNNGAGFAGTACEDCSSSFYGLSCSSVCSCVHGVCSSGIHGDGQCTCFSGYKGLRCDQQLPECASLQCSQNARCSEDALTGQLQCRCLAGYQGNGVQCTSINPCLQNVCHSKAVCAHLGPNQHSCTCMAGYRGDGVVCMEVNPCQTDFGGCSAESAHCVYDGPGKSHCECLEGFENLTPSGACSLRDACTPGFCSANAVCTTTGPGTAQCACNKGFIGNGKLCYGNIMQRLQELNTEPNGQWVGQLSNAITLFESTMSWPLSSLGPFTVFIPINKGFKGTSVKALLDDPMNAQYLCKLHVVAGELSLEALKSGDVFYTLTGKSGETVTTDEDQQIKIRIHGSRKKGDIVQSDVIASNGVIHLISKLMDSVPPTVQSEKEENLMKILSDNGKFNKFKSFLEKANVVSLLEGAGPYTLFAPTNTAMDAMNQADQDYLLSDQGKTKLLELVRNHVIQSVGMEVVNIVSAPRTVTMANQVLTFNVTSNGQILVNGAVILEADVQAKNGRLYSVDAVLVPASIEPILPRKCDVIKSNIIKGNCVRCSLVIKSSCPSGVSTDTFAKGCVFRDTSLGVVVPTLGCSLFCNQTVTTPLCCKGFYGPDCSPCPGGFTTPCSGQGQCMDGIEGNGTCICKDNFKGSHCQLCSNPSKYGPACDKTCPCIHGECDNRPDGDGSCKPGTCQDGYTGRFCERHTQTCGPRVEFCHSHAICDFNGGAVRCICKTGYQGDGITCVETDPCALPYRGGCSVNAKCIKTGPGSHTCQCLRGWRQDGDGCQAINNCLDSSSGGCHANATCIYIGPGQNDCECKNGFRGNGRECEPVNQCVQQNGGCHYMATCQYLSPGAWKCVCKEGYTGDGQVCYGTVVQELSAIPDGAEFYKWVNDAGISKMLSTTQDFTLLLPSTSAVQNMPKADRDFWTSRSSSLTTIIKCHMIQGVYQLADLRNSSVQQLTTFLKTSLPVSWNDVSTSIGGSAVTSSDIAATNGVIHIIDKVFIPDRKLSEGLLELLDQKPEYSLFRSALAKYNLTQEMEKSSAYTVFAPSDGAVRTYLSRTGSASLDVNTTRNHIVLAEKLMRSALRNGLYKDSMLGFSFQLGFFLRDGNLFVNEAQVNLTDLETSKGVIHGLTGVLEVILNRCDREEASFSSGFCLDCFTTKNPCPEGTKASSRMKNRCLLRRTLSGEQITLFGCRMVCKNSTIIRQCCGGFFGKHCENCPGPVGQPCFGNGKCEDGADGKGTCQCNPGFAGTACETCQPGKYSIHCDQDCRCAHGRCKEGPQGDGTCECDVGWRGVYCDTAVSQDACSGRCHSSANCIVQADGSSFCKCATGFEGNGTYCIGKDACALNNGGCSPRPRINPCLVGNGGCHANAQCVHTGPNKTACVCNKGFSGDGNNCSAINPCRTRNGNCHRLALCNMTGPGERTCSCKPGYVGDGLSCKGTVEEEFFLSKNSSIREFVYYMARAKVQELSGLGPFTVFAPPGPLFSENWSQWRAKGVISDIMRYHVVSCRTLVPADLTKPRNLTTLQGEPLSVTYSEDTIFINGNTKVVFSDSVSSNGIIHIIDAVLVPESVQAVLNNPLAPPTPGQQNLTDLAKVHGYATFTKLLEDTEVLNLVNDRIHQPVTLFWPTDRAMDALPQEQKDFLYSTQNRAQLQEYLKYHIVRDAMMFSSALVSASLKTLQGSDLTVKCAGDDDIGKLFLNNRKCQILQRQLPFRGGIAHGIDCLLTPPSLGGRCDTIDTLTVNSPCGRCNRPSRCPSGSKLKEKKKCDLAMAKMAGCQAVCTVVFWRSKCCGGFHGRDCLACPGGPKSVCSKHGKCDEGHFGTGNCTCDAGFQGVACELCDPGRYGPSCQACNCSEHGSCQEGRKGTGSCFCEQGWTGKRCESPLVVQPVCSPACSPDAVCKENNTCECKPFYEGDGLTCTLADLCAQLNGGCAAESRCTQKGVKVTCVCPKGHSGDGYVCLPIDPCAADDNGGCHEHATCSMTGPGKRKCECKTGYIGDGVNCDVRDLPINRCAQGNGQCHSDAQCTDLHFEDTKVGVFHVRSPLGQYRLNYTEAQEACRDRGGTMASYVQLSYAQEAGFNMCSAGWLEKERVAYPTTFSSPKCGFGHVGIVDYGPRVNLSETWDTFCYRMQDVQCTCKLGYIGDGYDCTGNLLQVLTATPGFSNFLSQILNYSRSSGPGREFLSRLSNITLQSTLFVPDNSGLDENKTLSERDIEYHLSESGVLYFQDLTNGTRIRTRLGHCLRVLGISDFRNASVLTASRYINDQFLIDWDILTSNGIIHVLQGPLLAPPKEPEFHAGHKAGLGMGLLLVVALLGVAAFGLYRFHGQRAKPFQFHYFKDEDGDPAEAPQPEDLKPSICNPVYDSSVSAPASPDPPAVPASPAYSATPAYPSYLGFSVSDIDGDTQGLVENDLLQDS</sequence>
<dbReference type="FunFam" id="3.10.100.10:FF:000001">
    <property type="entry name" value="Hyaluronan proteoglycan link protein 1"/>
    <property type="match status" value="1"/>
</dbReference>
<evidence type="ECO:0000256" key="9">
    <source>
        <dbReference type="ARBA" id="ARBA00023292"/>
    </source>
</evidence>
<dbReference type="InterPro" id="IPR036378">
    <property type="entry name" value="FAS1_dom_sf"/>
</dbReference>
<keyword evidence="9" id="KW-0424">Laminin EGF-like domain</keyword>
<keyword evidence="6 10" id="KW-1015">Disulfide bond</keyword>
<feature type="domain" description="Link" evidence="17">
    <location>
        <begin position="2164"/>
        <end position="2257"/>
    </location>
</feature>
<evidence type="ECO:0000256" key="2">
    <source>
        <dbReference type="ARBA" id="ARBA00022536"/>
    </source>
</evidence>
<feature type="disulfide bond" evidence="10">
    <location>
        <begin position="1368"/>
        <end position="1377"/>
    </location>
</feature>
<accession>A0A9D3LIS2</accession>
<reference evidence="18" key="1">
    <citation type="submission" date="2021-01" db="EMBL/GenBank/DDBJ databases">
        <title>A chromosome-scale assembly of European eel, Anguilla anguilla.</title>
        <authorList>
            <person name="Henkel C."/>
            <person name="Jong-Raadsen S.A."/>
            <person name="Dufour S."/>
            <person name="Weltzien F.-A."/>
            <person name="Palstra A.P."/>
            <person name="Pelster B."/>
            <person name="Spaink H.P."/>
            <person name="Van Den Thillart G.E."/>
            <person name="Jansen H."/>
            <person name="Zahm M."/>
            <person name="Klopp C."/>
            <person name="Cedric C."/>
            <person name="Louis A."/>
            <person name="Berthelot C."/>
            <person name="Parey E."/>
            <person name="Roest Crollius H."/>
            <person name="Montfort J."/>
            <person name="Robinson-Rechavi M."/>
            <person name="Bucao C."/>
            <person name="Bouchez O."/>
            <person name="Gislard M."/>
            <person name="Lluch J."/>
            <person name="Milhes M."/>
            <person name="Lampietro C."/>
            <person name="Lopez Roques C."/>
            <person name="Donnadieu C."/>
            <person name="Braasch I."/>
            <person name="Desvignes T."/>
            <person name="Postlethwait J."/>
            <person name="Bobe J."/>
            <person name="Guiguen Y."/>
            <person name="Dirks R."/>
        </authorList>
    </citation>
    <scope>NUCLEOTIDE SEQUENCE</scope>
    <source>
        <strain evidence="18">Tag_6206</strain>
        <tissue evidence="18">Liver</tissue>
    </source>
</reference>
<dbReference type="InterPro" id="IPR016186">
    <property type="entry name" value="C-type_lectin-like/link_sf"/>
</dbReference>
<evidence type="ECO:0000256" key="12">
    <source>
        <dbReference type="SAM" id="MobiDB-lite"/>
    </source>
</evidence>
<dbReference type="PROSITE" id="PS00022">
    <property type="entry name" value="EGF_1"/>
    <property type="match status" value="6"/>
</dbReference>
<feature type="domain" description="EGF-like" evidence="15">
    <location>
        <begin position="1924"/>
        <end position="1964"/>
    </location>
</feature>
<feature type="domain" description="EGF-like" evidence="15">
    <location>
        <begin position="319"/>
        <end position="358"/>
    </location>
</feature>
<evidence type="ECO:0000256" key="8">
    <source>
        <dbReference type="ARBA" id="ARBA00023180"/>
    </source>
</evidence>
<dbReference type="InterPro" id="IPR000742">
    <property type="entry name" value="EGF"/>
</dbReference>
<evidence type="ECO:0000256" key="4">
    <source>
        <dbReference type="ARBA" id="ARBA00022989"/>
    </source>
</evidence>
<comment type="subcellular location">
    <subcellularLocation>
        <location evidence="1">Membrane</location>
        <topology evidence="1">Single-pass type I membrane protein</topology>
    </subcellularLocation>
</comment>
<dbReference type="InterPro" id="IPR009030">
    <property type="entry name" value="Growth_fac_rcpt_cys_sf"/>
</dbReference>
<feature type="chain" id="PRO_5038712940" description="Stabilin-2" evidence="14">
    <location>
        <begin position="38"/>
        <end position="2545"/>
    </location>
</feature>
<feature type="domain" description="FAS1" evidence="16">
    <location>
        <begin position="991"/>
        <end position="1123"/>
    </location>
</feature>
<feature type="domain" description="EGF-like" evidence="15">
    <location>
        <begin position="1523"/>
        <end position="1564"/>
    </location>
</feature>
<dbReference type="GO" id="GO:0005509">
    <property type="term" value="F:calcium ion binding"/>
    <property type="evidence" value="ECO:0007669"/>
    <property type="project" value="InterPro"/>
</dbReference>
<dbReference type="Pfam" id="PF24887">
    <property type="entry name" value="EGF_STAB1-2"/>
    <property type="match status" value="1"/>
</dbReference>
<evidence type="ECO:0000256" key="7">
    <source>
        <dbReference type="ARBA" id="ARBA00023170"/>
    </source>
</evidence>
<dbReference type="Pfam" id="PF12947">
    <property type="entry name" value="EGF_3"/>
    <property type="match status" value="6"/>
</dbReference>
<feature type="disulfide bond" evidence="10">
    <location>
        <begin position="202"/>
        <end position="219"/>
    </location>
</feature>
<dbReference type="SMART" id="SM00181">
    <property type="entry name" value="EGF"/>
    <property type="match status" value="21"/>
</dbReference>
<feature type="domain" description="EGF-like" evidence="15">
    <location>
        <begin position="193"/>
        <end position="233"/>
    </location>
</feature>
<feature type="signal peptide" evidence="14">
    <location>
        <begin position="1"/>
        <end position="37"/>
    </location>
</feature>
<evidence type="ECO:0000313" key="18">
    <source>
        <dbReference type="EMBL" id="KAG5830841.1"/>
    </source>
</evidence>
<evidence type="ECO:0000256" key="6">
    <source>
        <dbReference type="ARBA" id="ARBA00023157"/>
    </source>
</evidence>
<organism evidence="18 19">
    <name type="scientific">Anguilla anguilla</name>
    <name type="common">European freshwater eel</name>
    <name type="synonym">Muraena anguilla</name>
    <dbReference type="NCBI Taxonomy" id="7936"/>
    <lineage>
        <taxon>Eukaryota</taxon>
        <taxon>Metazoa</taxon>
        <taxon>Chordata</taxon>
        <taxon>Craniata</taxon>
        <taxon>Vertebrata</taxon>
        <taxon>Euteleostomi</taxon>
        <taxon>Actinopterygii</taxon>
        <taxon>Neopterygii</taxon>
        <taxon>Teleostei</taxon>
        <taxon>Anguilliformes</taxon>
        <taxon>Anguillidae</taxon>
        <taxon>Anguilla</taxon>
    </lineage>
</organism>
<dbReference type="Gene3D" id="2.30.180.10">
    <property type="entry name" value="FAS1 domain"/>
    <property type="match status" value="7"/>
</dbReference>
<dbReference type="Pfam" id="PF00193">
    <property type="entry name" value="Xlink"/>
    <property type="match status" value="1"/>
</dbReference>
<proteinExistence type="predicted"/>
<dbReference type="PROSITE" id="PS50026">
    <property type="entry name" value="EGF_3"/>
    <property type="match status" value="16"/>
</dbReference>
<feature type="domain" description="EGF-like" evidence="15">
    <location>
        <begin position="1340"/>
        <end position="1378"/>
    </location>
</feature>
<dbReference type="PROSITE" id="PS01186">
    <property type="entry name" value="EGF_2"/>
    <property type="match status" value="14"/>
</dbReference>
<keyword evidence="14" id="KW-0732">Signal</keyword>
<comment type="caution">
    <text evidence="10">Lacks conserved residue(s) required for the propagation of feature annotation.</text>
</comment>
<evidence type="ECO:0008006" key="20">
    <source>
        <dbReference type="Google" id="ProtNLM"/>
    </source>
</evidence>
<feature type="disulfide bond" evidence="10">
    <location>
        <begin position="181"/>
        <end position="190"/>
    </location>
</feature>
<dbReference type="InterPro" id="IPR024731">
    <property type="entry name" value="NELL2-like_EGF"/>
</dbReference>
<dbReference type="SMART" id="SM00445">
    <property type="entry name" value="LINK"/>
    <property type="match status" value="1"/>
</dbReference>
<feature type="domain" description="EGF-like" evidence="15">
    <location>
        <begin position="950"/>
        <end position="991"/>
    </location>
</feature>
<evidence type="ECO:0000259" key="17">
    <source>
        <dbReference type="PROSITE" id="PS50963"/>
    </source>
</evidence>
<dbReference type="InterPro" id="IPR016187">
    <property type="entry name" value="CTDL_fold"/>
</dbReference>
<dbReference type="SUPFAM" id="SSF57196">
    <property type="entry name" value="EGF/Laminin"/>
    <property type="match status" value="2"/>
</dbReference>
<evidence type="ECO:0000256" key="3">
    <source>
        <dbReference type="ARBA" id="ARBA00022692"/>
    </source>
</evidence>
<dbReference type="SMART" id="SM00554">
    <property type="entry name" value="FAS1"/>
    <property type="match status" value="7"/>
</dbReference>
<dbReference type="FunFam" id="2.30.180.10:FF:000018">
    <property type="entry name" value="Stabilin 2"/>
    <property type="match status" value="1"/>
</dbReference>
<feature type="disulfide bond" evidence="10">
    <location>
        <begin position="763"/>
        <end position="772"/>
    </location>
</feature>
<evidence type="ECO:0000256" key="10">
    <source>
        <dbReference type="PROSITE-ProRule" id="PRU00076"/>
    </source>
</evidence>
<dbReference type="SMART" id="SM00179">
    <property type="entry name" value="EGF_CA"/>
    <property type="match status" value="7"/>
</dbReference>
<dbReference type="InterPro" id="IPR056806">
    <property type="entry name" value="EGF_STAB1-2"/>
</dbReference>
<keyword evidence="7" id="KW-0675">Receptor</keyword>
<feature type="domain" description="EGF-like" evidence="15">
    <location>
        <begin position="1426"/>
        <end position="1464"/>
    </location>
</feature>
<feature type="domain" description="EGF-like" evidence="15">
    <location>
        <begin position="234"/>
        <end position="273"/>
    </location>
</feature>
<dbReference type="PROSITE" id="PS01241">
    <property type="entry name" value="LINK_1"/>
    <property type="match status" value="1"/>
</dbReference>
<feature type="disulfide bond" evidence="11">
    <location>
        <begin position="2210"/>
        <end position="2231"/>
    </location>
</feature>
<protein>
    <recommendedName>
        <fullName evidence="20">Stabilin-2</fullName>
    </recommendedName>
</protein>
<feature type="domain" description="FAS1" evidence="16">
    <location>
        <begin position="2277"/>
        <end position="2415"/>
    </location>
</feature>
<feature type="domain" description="FAS1" evidence="16">
    <location>
        <begin position="1130"/>
        <end position="1258"/>
    </location>
</feature>
<evidence type="ECO:0000259" key="16">
    <source>
        <dbReference type="PROSITE" id="PS50213"/>
    </source>
</evidence>
<feature type="domain" description="EGF-like" evidence="15">
    <location>
        <begin position="733"/>
        <end position="773"/>
    </location>
</feature>
<comment type="caution">
    <text evidence="18">The sequence shown here is derived from an EMBL/GenBank/DDBJ whole genome shotgun (WGS) entry which is preliminary data.</text>
</comment>
<feature type="domain" description="EGF-like" evidence="15">
    <location>
        <begin position="2089"/>
        <end position="2131"/>
    </location>
</feature>
<dbReference type="Proteomes" id="UP001044222">
    <property type="component" value="Chromosome 19"/>
</dbReference>
<name>A0A9D3LIS2_ANGAN</name>
<dbReference type="Gene3D" id="2.10.25.10">
    <property type="entry name" value="Laminin"/>
    <property type="match status" value="12"/>
</dbReference>
<dbReference type="FunFam" id="2.30.180.10:FF:000005">
    <property type="entry name" value="Stabilin 2"/>
    <property type="match status" value="2"/>
</dbReference>
<feature type="domain" description="EGF-like" evidence="15">
    <location>
        <begin position="907"/>
        <end position="949"/>
    </location>
</feature>
<evidence type="ECO:0000256" key="5">
    <source>
        <dbReference type="ARBA" id="ARBA00023136"/>
    </source>
</evidence>
<dbReference type="InterPro" id="IPR000782">
    <property type="entry name" value="FAS1_domain"/>
</dbReference>
<dbReference type="SUPFAM" id="SSF57184">
    <property type="entry name" value="Growth factor receptor domain"/>
    <property type="match status" value="1"/>
</dbReference>
<feature type="disulfide bond" evidence="10">
    <location>
        <begin position="1430"/>
        <end position="1440"/>
    </location>
</feature>
<feature type="domain" description="FAS1" evidence="16">
    <location>
        <begin position="513"/>
        <end position="647"/>
    </location>
</feature>
<feature type="transmembrane region" description="Helical" evidence="13">
    <location>
        <begin position="2430"/>
        <end position="2451"/>
    </location>
</feature>
<feature type="disulfide bond" evidence="10">
    <location>
        <begin position="162"/>
        <end position="179"/>
    </location>
</feature>
<dbReference type="PANTHER" id="PTHR24038:SF0">
    <property type="entry name" value="STABILIN-2"/>
    <property type="match status" value="1"/>
</dbReference>
<evidence type="ECO:0000256" key="1">
    <source>
        <dbReference type="ARBA" id="ARBA00004479"/>
    </source>
</evidence>
<evidence type="ECO:0000259" key="15">
    <source>
        <dbReference type="PROSITE" id="PS50026"/>
    </source>
</evidence>
<keyword evidence="3 13" id="KW-0812">Transmembrane</keyword>
<feature type="domain" description="FAS1" evidence="16">
    <location>
        <begin position="1566"/>
        <end position="1692"/>
    </location>
</feature>
<dbReference type="Gene3D" id="3.10.100.10">
    <property type="entry name" value="Mannose-Binding Protein A, subunit A"/>
    <property type="match status" value="1"/>
</dbReference>
<dbReference type="SMART" id="SM00180">
    <property type="entry name" value="EGF_Lam"/>
    <property type="match status" value="5"/>
</dbReference>
<dbReference type="EMBL" id="JAFIRN010000019">
    <property type="protein sequence ID" value="KAG5830841.1"/>
    <property type="molecule type" value="Genomic_DNA"/>
</dbReference>
<dbReference type="SUPFAM" id="SSF56436">
    <property type="entry name" value="C-type lectin-like"/>
    <property type="match status" value="1"/>
</dbReference>
<feature type="disulfide bond" evidence="10">
    <location>
        <begin position="1412"/>
        <end position="1421"/>
    </location>
</feature>
<dbReference type="PANTHER" id="PTHR24038">
    <property type="entry name" value="STABILIN"/>
    <property type="match status" value="1"/>
</dbReference>
<dbReference type="InterPro" id="IPR002049">
    <property type="entry name" value="LE_dom"/>
</dbReference>
<dbReference type="FunFam" id="2.30.180.10:FF:000017">
    <property type="entry name" value="Stabilin 2"/>
    <property type="match status" value="1"/>
</dbReference>
<evidence type="ECO:0000256" key="13">
    <source>
        <dbReference type="SAM" id="Phobius"/>
    </source>
</evidence>
<feature type="domain" description="EGF-like" evidence="15">
    <location>
        <begin position="1971"/>
        <end position="2008"/>
    </location>
</feature>
<dbReference type="InterPro" id="IPR000538">
    <property type="entry name" value="Link_dom"/>
</dbReference>
<keyword evidence="5 13" id="KW-0472">Membrane</keyword>
<evidence type="ECO:0000256" key="11">
    <source>
        <dbReference type="PROSITE-ProRule" id="PRU00323"/>
    </source>
</evidence>
<dbReference type="InterPro" id="IPR001881">
    <property type="entry name" value="EGF-like_Ca-bd_dom"/>
</dbReference>
<keyword evidence="8" id="KW-0325">Glycoprotein</keyword>
<feature type="disulfide bond" evidence="10">
    <location>
        <begin position="1954"/>
        <end position="1963"/>
    </location>
</feature>
<gene>
    <name evidence="18" type="ORF">ANANG_G00314840</name>
</gene>
<dbReference type="FunFam" id="2.10.25.10:FF:000040">
    <property type="entry name" value="Stabilin 2"/>
    <property type="match status" value="6"/>
</dbReference>
<feature type="domain" description="EGF-like" evidence="15">
    <location>
        <begin position="154"/>
        <end position="191"/>
    </location>
</feature>
<dbReference type="Gene3D" id="2.170.300.10">
    <property type="entry name" value="Tie2 ligand-binding domain superfamily"/>
    <property type="match status" value="1"/>
</dbReference>
<dbReference type="GO" id="GO:0005540">
    <property type="term" value="F:hyaluronic acid binding"/>
    <property type="evidence" value="ECO:0007669"/>
    <property type="project" value="InterPro"/>
</dbReference>
<keyword evidence="4 13" id="KW-1133">Transmembrane helix</keyword>
<dbReference type="PROSITE" id="PS50963">
    <property type="entry name" value="LINK_2"/>
    <property type="match status" value="1"/>
</dbReference>
<feature type="domain" description="FAS1" evidence="16">
    <location>
        <begin position="361"/>
        <end position="501"/>
    </location>
</feature>
<dbReference type="PROSITE" id="PS50213">
    <property type="entry name" value="FAS1"/>
    <property type="match status" value="7"/>
</dbReference>
<feature type="domain" description="EGF-like" evidence="15">
    <location>
        <begin position="1385"/>
        <end position="1422"/>
    </location>
</feature>
<feature type="domain" description="FAS1" evidence="16">
    <location>
        <begin position="1711"/>
        <end position="1851"/>
    </location>
</feature>
<feature type="disulfide bond" evidence="10">
    <location>
        <begin position="1998"/>
        <end position="2007"/>
    </location>
</feature>
<dbReference type="SUPFAM" id="SSF82153">
    <property type="entry name" value="FAS1 domain"/>
    <property type="match status" value="7"/>
</dbReference>